<dbReference type="AlphaFoldDB" id="A0A838L829"/>
<dbReference type="RefSeq" id="WP_160365328.1">
    <property type="nucleotide sequence ID" value="NZ_JACEIB010000025.1"/>
</dbReference>
<comment type="caution">
    <text evidence="2">The sequence shown here is derived from an EMBL/GenBank/DDBJ whole genome shotgun (WGS) entry which is preliminary data.</text>
</comment>
<feature type="domain" description="NTF2 fold" evidence="1">
    <location>
        <begin position="64"/>
        <end position="130"/>
    </location>
</feature>
<dbReference type="Pfam" id="PF15631">
    <property type="entry name" value="Imm-NTF2-2"/>
    <property type="match status" value="1"/>
</dbReference>
<protein>
    <recommendedName>
        <fullName evidence="1">NTF2 fold domain-containing protein</fullName>
    </recommendedName>
</protein>
<gene>
    <name evidence="2" type="ORF">HZF05_14700</name>
</gene>
<dbReference type="EMBL" id="JACEIB010000025">
    <property type="protein sequence ID" value="MBA2935334.1"/>
    <property type="molecule type" value="Genomic_DNA"/>
</dbReference>
<sequence>MLITRIGTRILQVREQENDMHILRSTMIVGSLCASGVAHADDSRCAVSVDRIQPKSGVVNSEKTAVAVALAYLVPIYGEATIRREMPLRASLGGGVWTVSGALPAGSFGGTAQIMICQRNGTVLSIIHYK</sequence>
<evidence type="ECO:0000259" key="1">
    <source>
        <dbReference type="Pfam" id="PF15631"/>
    </source>
</evidence>
<dbReference type="Proteomes" id="UP000570166">
    <property type="component" value="Unassembled WGS sequence"/>
</dbReference>
<evidence type="ECO:0000313" key="2">
    <source>
        <dbReference type="EMBL" id="MBA2935334.1"/>
    </source>
</evidence>
<name>A0A838L829_9SPHN</name>
<accession>A0A838L829</accession>
<evidence type="ECO:0000313" key="3">
    <source>
        <dbReference type="Proteomes" id="UP000570166"/>
    </source>
</evidence>
<organism evidence="2 3">
    <name type="scientific">Sphingomonas chungangi</name>
    <dbReference type="NCBI Taxonomy" id="2683589"/>
    <lineage>
        <taxon>Bacteria</taxon>
        <taxon>Pseudomonadati</taxon>
        <taxon>Pseudomonadota</taxon>
        <taxon>Alphaproteobacteria</taxon>
        <taxon>Sphingomonadales</taxon>
        <taxon>Sphingomonadaceae</taxon>
        <taxon>Sphingomonas</taxon>
    </lineage>
</organism>
<keyword evidence="3" id="KW-1185">Reference proteome</keyword>
<proteinExistence type="predicted"/>
<reference evidence="2 3" key="1">
    <citation type="submission" date="2020-07" db="EMBL/GenBank/DDBJ databases">
        <authorList>
            <person name="Sun Q."/>
        </authorList>
    </citation>
    <scope>NUCLEOTIDE SEQUENCE [LARGE SCALE GENOMIC DNA]</scope>
    <source>
        <strain evidence="2 3">CGMCC 1.13654</strain>
    </source>
</reference>
<dbReference type="InterPro" id="IPR028921">
    <property type="entry name" value="NTF2_fold_dom"/>
</dbReference>